<feature type="transmembrane region" description="Helical" evidence="7">
    <location>
        <begin position="857"/>
        <end position="876"/>
    </location>
</feature>
<evidence type="ECO:0000256" key="2">
    <source>
        <dbReference type="ARBA" id="ARBA00022448"/>
    </source>
</evidence>
<evidence type="ECO:0000256" key="1">
    <source>
        <dbReference type="ARBA" id="ARBA00004651"/>
    </source>
</evidence>
<dbReference type="Gene3D" id="3.30.70.1430">
    <property type="entry name" value="Multidrug efflux transporter AcrB pore domain"/>
    <property type="match status" value="2"/>
</dbReference>
<keyword evidence="5 7" id="KW-1133">Transmembrane helix</keyword>
<dbReference type="Gene3D" id="3.30.2090.10">
    <property type="entry name" value="Multidrug efflux transporter AcrB TolC docking domain, DN and DC subdomains"/>
    <property type="match status" value="2"/>
</dbReference>
<keyword evidence="2" id="KW-0813">Transport</keyword>
<feature type="transmembrane region" description="Helical" evidence="7">
    <location>
        <begin position="337"/>
        <end position="353"/>
    </location>
</feature>
<dbReference type="GO" id="GO:0042910">
    <property type="term" value="F:xenobiotic transmembrane transporter activity"/>
    <property type="evidence" value="ECO:0007669"/>
    <property type="project" value="TreeGrafter"/>
</dbReference>
<evidence type="ECO:0000256" key="3">
    <source>
        <dbReference type="ARBA" id="ARBA00022475"/>
    </source>
</evidence>
<dbReference type="KEGG" id="bbae:FRD01_19030"/>
<organism evidence="8 9">
    <name type="scientific">Microvenator marinus</name>
    <dbReference type="NCBI Taxonomy" id="2600177"/>
    <lineage>
        <taxon>Bacteria</taxon>
        <taxon>Deltaproteobacteria</taxon>
        <taxon>Bradymonadales</taxon>
        <taxon>Microvenatoraceae</taxon>
        <taxon>Microvenator</taxon>
    </lineage>
</organism>
<dbReference type="Pfam" id="PF00873">
    <property type="entry name" value="ACR_tran"/>
    <property type="match status" value="1"/>
</dbReference>
<dbReference type="SUPFAM" id="SSF82714">
    <property type="entry name" value="Multidrug efflux transporter AcrB TolC docking domain, DN and DC subdomains"/>
    <property type="match status" value="2"/>
</dbReference>
<dbReference type="Gene3D" id="3.30.70.1440">
    <property type="entry name" value="Multidrug efflux transporter AcrB pore domain"/>
    <property type="match status" value="1"/>
</dbReference>
<name>A0A5B8XZG1_9DELT</name>
<comment type="subcellular location">
    <subcellularLocation>
        <location evidence="1">Cell membrane</location>
        <topology evidence="1">Multi-pass membrane protein</topology>
    </subcellularLocation>
</comment>
<dbReference type="PANTHER" id="PTHR32063">
    <property type="match status" value="1"/>
</dbReference>
<dbReference type="Proteomes" id="UP000321595">
    <property type="component" value="Chromosome"/>
</dbReference>
<feature type="transmembrane region" description="Helical" evidence="7">
    <location>
        <begin position="986"/>
        <end position="1010"/>
    </location>
</feature>
<feature type="transmembrane region" description="Helical" evidence="7">
    <location>
        <begin position="523"/>
        <end position="542"/>
    </location>
</feature>
<keyword evidence="6 7" id="KW-0472">Membrane</keyword>
<keyword evidence="3" id="KW-1003">Cell membrane</keyword>
<dbReference type="PRINTS" id="PR00702">
    <property type="entry name" value="ACRIFLAVINRP"/>
</dbReference>
<dbReference type="RefSeq" id="WP_146964019.1">
    <property type="nucleotide sequence ID" value="NZ_CP042467.1"/>
</dbReference>
<keyword evidence="9" id="KW-1185">Reference proteome</keyword>
<proteinExistence type="predicted"/>
<dbReference type="InterPro" id="IPR004763">
    <property type="entry name" value="CusA-like"/>
</dbReference>
<feature type="transmembrane region" description="Helical" evidence="7">
    <location>
        <begin position="12"/>
        <end position="31"/>
    </location>
</feature>
<evidence type="ECO:0000313" key="8">
    <source>
        <dbReference type="EMBL" id="QED30368.1"/>
    </source>
</evidence>
<dbReference type="GO" id="GO:0008324">
    <property type="term" value="F:monoatomic cation transmembrane transporter activity"/>
    <property type="evidence" value="ECO:0007669"/>
    <property type="project" value="InterPro"/>
</dbReference>
<dbReference type="SUPFAM" id="SSF82693">
    <property type="entry name" value="Multidrug efflux transporter AcrB pore domain, PN1, PN2, PC1 and PC2 subdomains"/>
    <property type="match status" value="2"/>
</dbReference>
<dbReference type="EMBL" id="CP042467">
    <property type="protein sequence ID" value="QED30368.1"/>
    <property type="molecule type" value="Genomic_DNA"/>
</dbReference>
<dbReference type="GO" id="GO:0005886">
    <property type="term" value="C:plasma membrane"/>
    <property type="evidence" value="ECO:0007669"/>
    <property type="project" value="UniProtKB-SubCell"/>
</dbReference>
<dbReference type="NCBIfam" id="TIGR00914">
    <property type="entry name" value="2A0601"/>
    <property type="match status" value="1"/>
</dbReference>
<dbReference type="SUPFAM" id="SSF82866">
    <property type="entry name" value="Multidrug efflux transporter AcrB transmembrane domain"/>
    <property type="match status" value="2"/>
</dbReference>
<evidence type="ECO:0000256" key="5">
    <source>
        <dbReference type="ARBA" id="ARBA00022989"/>
    </source>
</evidence>
<reference evidence="8 9" key="1">
    <citation type="submission" date="2019-08" db="EMBL/GenBank/DDBJ databases">
        <authorList>
            <person name="Liang Q."/>
        </authorList>
    </citation>
    <scope>NUCLEOTIDE SEQUENCE [LARGE SCALE GENOMIC DNA]</scope>
    <source>
        <strain evidence="8 9">V1718</strain>
    </source>
</reference>
<keyword evidence="4 7" id="KW-0812">Transmembrane</keyword>
<protein>
    <submittedName>
        <fullName evidence="8">Efflux RND transporter permease subunit</fullName>
    </submittedName>
</protein>
<evidence type="ECO:0000313" key="9">
    <source>
        <dbReference type="Proteomes" id="UP000321595"/>
    </source>
</evidence>
<gene>
    <name evidence="8" type="ORF">FRD01_19030</name>
</gene>
<feature type="transmembrane region" description="Helical" evidence="7">
    <location>
        <begin position="883"/>
        <end position="902"/>
    </location>
</feature>
<accession>A0A5B8XZG1</accession>
<dbReference type="OrthoDB" id="9798415at2"/>
<evidence type="ECO:0000256" key="4">
    <source>
        <dbReference type="ARBA" id="ARBA00022692"/>
    </source>
</evidence>
<feature type="transmembrane region" description="Helical" evidence="7">
    <location>
        <begin position="958"/>
        <end position="980"/>
    </location>
</feature>
<evidence type="ECO:0000256" key="6">
    <source>
        <dbReference type="ARBA" id="ARBA00023136"/>
    </source>
</evidence>
<sequence>MLTKLIDLCLENRWAVILLTVVMAWVGVHSFTELEMDAFPDTTPIQVQVNTVAPALGPLEVERQVTFPIEQTLSGLPGLVEMRSVSRFGFSQIVVIFERDMDIFTARQVTSEKLADVMLPGGSYQPTLGPLATGLGEVFQYIVKSDTLTPMELRTLHHWVIRPQMLQVPGVAEINTWGGFEKEYHVVIDPNRLYKYQLSLDDVARVVERASRNVGGASIDNAGESVLVAGLGLATTIEDLESTVVAMEHGTPVLLRDVAEVKIGHQIRRGAATADGEGEAILGLGFMLMGENSREVAQALETRLREVQKTIPDTVELKPVYNRTDLVDTVLETVRNNLLAGALLVVAILFMFLGNIRAGLIVALAIPLSLLFAAHAMLKFGIAGSLMSLGAIDFGLVVDSSVIMVENSERRLAEGDSRSVTQIVRDASIEVRKPTLFGELIITVVYLPILFLEGVEGELFRPMALTVIFALVGSMILSVTLVPVLASLLLKKRQHLKEPWLIRGLKRLYRPALAFAIDYRNRVILLAFACVFSAGAIGLNLGTEFVPQLREQALVINTVRIAGVSLEESVNYGTEIEKLLLREFPDEIAHIWTRTGTAEVATDPMGLEVSDVFITLHPRENWTKAKTQDELTAAMNGVMEGLPGMRSIFSQPIELRVAEMMAGIRTDVGVKVFGDDLEQLATSAEDVVAILESIPGAADVSMEQLTGQSVLAIKVDRVAAGRLGVQTSEVLDFIQTLGGIKAAELVEGEQVFDVVIRLDTELVPSADQVAKLLVPTASGARVPLSALAEITMEEGPSAINREWAERRVIVQANVRGRDLGGFVNELDSRLQELELPPGYYTRIDGEYRNLERAQKRLFFVIPVAFLLVFMLLFITYGRLADTLRVFTGVPFAAVGGVLALWLRDLPFSISAAVGFIALSGVAVLGDMVLVSRIRDELAHGKELLDAVKSAAETRLRPVLMTALVAALGFLPMALNTGIGAEVQRPLATVLVGGMLTSTVATLLVLPLLYIGMYRGPQS</sequence>
<feature type="transmembrane region" description="Helical" evidence="7">
    <location>
        <begin position="435"/>
        <end position="452"/>
    </location>
</feature>
<feature type="transmembrane region" description="Helical" evidence="7">
    <location>
        <begin position="908"/>
        <end position="929"/>
    </location>
</feature>
<evidence type="ECO:0000256" key="7">
    <source>
        <dbReference type="SAM" id="Phobius"/>
    </source>
</evidence>
<dbReference type="Gene3D" id="3.30.70.1320">
    <property type="entry name" value="Multidrug efflux transporter AcrB pore domain like"/>
    <property type="match status" value="1"/>
</dbReference>
<feature type="transmembrane region" description="Helical" evidence="7">
    <location>
        <begin position="384"/>
        <end position="405"/>
    </location>
</feature>
<dbReference type="InterPro" id="IPR027463">
    <property type="entry name" value="AcrB_DN_DC_subdom"/>
</dbReference>
<dbReference type="InterPro" id="IPR001036">
    <property type="entry name" value="Acrflvin-R"/>
</dbReference>
<feature type="transmembrane region" description="Helical" evidence="7">
    <location>
        <begin position="464"/>
        <end position="490"/>
    </location>
</feature>
<dbReference type="AlphaFoldDB" id="A0A5B8XZG1"/>
<dbReference type="Gene3D" id="1.20.1640.10">
    <property type="entry name" value="Multidrug efflux transporter AcrB transmembrane domain"/>
    <property type="match status" value="2"/>
</dbReference>
<dbReference type="PANTHER" id="PTHR32063:SF24">
    <property type="entry name" value="CATION EFFLUX SYSTEM (ACRB_ACRD_ACRF FAMILY)"/>
    <property type="match status" value="1"/>
</dbReference>